<feature type="transmembrane region" description="Helical" evidence="10">
    <location>
        <begin position="269"/>
        <end position="292"/>
    </location>
</feature>
<evidence type="ECO:0000256" key="2">
    <source>
        <dbReference type="ARBA" id="ARBA00007669"/>
    </source>
</evidence>
<dbReference type="InterPro" id="IPR000716">
    <property type="entry name" value="Thyroglobulin_1"/>
</dbReference>
<evidence type="ECO:0000259" key="12">
    <source>
        <dbReference type="PROSITE" id="PS51162"/>
    </source>
</evidence>
<dbReference type="OMA" id="YDPDCDH"/>
<comment type="similarity">
    <text evidence="2">Belongs to the EPCAM family.</text>
</comment>
<evidence type="ECO:0000256" key="10">
    <source>
        <dbReference type="SAM" id="Phobius"/>
    </source>
</evidence>
<keyword evidence="4 11" id="KW-0732">Signal</keyword>
<dbReference type="GO" id="GO:0005634">
    <property type="term" value="C:nucleus"/>
    <property type="evidence" value="ECO:0007669"/>
    <property type="project" value="TreeGrafter"/>
</dbReference>
<dbReference type="GeneTree" id="ENSGT00390000018245"/>
<evidence type="ECO:0000313" key="13">
    <source>
        <dbReference type="Ensembl" id="ENSVURP00010010037.1"/>
    </source>
</evidence>
<sequence length="317" mass="35029">ASGSRMARPPVLALLLAAAAAAGWTAAQNCTCLTNKWTVCNPTGSGGGCQCTVLGSSHVADCSTLTSKCLLMRARTSPHKARKLIEPGERAVVDNDGLYSPDCDGWGRFKARQCNGSDVCWCVNSVGVRRTDKGDRTLQCDELVRTSYILINLRHGARSPAFNRSELARALRRLFRERYRLSPEYVTAVEYERPTIQIELRQNASQKARGEVDIADVAYYFERDVKGESVFHNPHLGLELRGEPLRVEDTMIYYVDDKPPQFSMKRMTAGLIAVVAVVALAIVAGIVVLVISNKRKSGKYEKVEIKEMGDMNKQLDS</sequence>
<feature type="signal peptide" evidence="11">
    <location>
        <begin position="1"/>
        <end position="27"/>
    </location>
</feature>
<dbReference type="STRING" id="29139.ENSVURP00010010037"/>
<dbReference type="PANTHER" id="PTHR14168:SF5">
    <property type="entry name" value="TUMOR-ASSOCIATED CALCIUM SIGNAL TRANSDUCER 2"/>
    <property type="match status" value="1"/>
</dbReference>
<evidence type="ECO:0000313" key="14">
    <source>
        <dbReference type="Proteomes" id="UP000314987"/>
    </source>
</evidence>
<evidence type="ECO:0000256" key="7">
    <source>
        <dbReference type="ARBA" id="ARBA00023157"/>
    </source>
</evidence>
<evidence type="ECO:0000256" key="5">
    <source>
        <dbReference type="ARBA" id="ARBA00022989"/>
    </source>
</evidence>
<dbReference type="Pfam" id="PF18635">
    <property type="entry name" value="EpCAM_N"/>
    <property type="match status" value="1"/>
</dbReference>
<accession>A0A4X2KLJ0</accession>
<proteinExistence type="inferred from homology"/>
<feature type="domain" description="Thyroglobulin type-1" evidence="12">
    <location>
        <begin position="66"/>
        <end position="140"/>
    </location>
</feature>
<dbReference type="Gene3D" id="4.10.800.10">
    <property type="entry name" value="Thyroglobulin type-1"/>
    <property type="match status" value="1"/>
</dbReference>
<dbReference type="GO" id="GO:0005615">
    <property type="term" value="C:extracellular space"/>
    <property type="evidence" value="ECO:0007669"/>
    <property type="project" value="TreeGrafter"/>
</dbReference>
<dbReference type="Ensembl" id="ENSVURT00010011374.1">
    <property type="protein sequence ID" value="ENSVURP00010010037.1"/>
    <property type="gene ID" value="ENSVURG00010007751.1"/>
</dbReference>
<reference evidence="14" key="1">
    <citation type="submission" date="2018-12" db="EMBL/GenBank/DDBJ databases">
        <authorList>
            <person name="Yazar S."/>
        </authorList>
    </citation>
    <scope>NUCLEOTIDE SEQUENCE [LARGE SCALE GENOMIC DNA]</scope>
</reference>
<keyword evidence="3 10" id="KW-0812">Transmembrane</keyword>
<dbReference type="AlphaFoldDB" id="A0A4X2KLJ0"/>
<organism evidence="13 14">
    <name type="scientific">Vombatus ursinus</name>
    <name type="common">Common wombat</name>
    <dbReference type="NCBI Taxonomy" id="29139"/>
    <lineage>
        <taxon>Eukaryota</taxon>
        <taxon>Metazoa</taxon>
        <taxon>Chordata</taxon>
        <taxon>Craniata</taxon>
        <taxon>Vertebrata</taxon>
        <taxon>Euteleostomi</taxon>
        <taxon>Mammalia</taxon>
        <taxon>Metatheria</taxon>
        <taxon>Diprotodontia</taxon>
        <taxon>Vombatidae</taxon>
        <taxon>Vombatus</taxon>
    </lineage>
</organism>
<keyword evidence="7" id="KW-1015">Disulfide bond</keyword>
<dbReference type="GO" id="GO:0016020">
    <property type="term" value="C:membrane"/>
    <property type="evidence" value="ECO:0007669"/>
    <property type="project" value="UniProtKB-SubCell"/>
</dbReference>
<keyword evidence="14" id="KW-1185">Reference proteome</keyword>
<evidence type="ECO:0000256" key="8">
    <source>
        <dbReference type="ARBA" id="ARBA00023180"/>
    </source>
</evidence>
<dbReference type="InterPro" id="IPR041630">
    <property type="entry name" value="EpCAM_N"/>
</dbReference>
<evidence type="ECO:0000256" key="11">
    <source>
        <dbReference type="SAM" id="SignalP"/>
    </source>
</evidence>
<dbReference type="PROSITE" id="PS51162">
    <property type="entry name" value="THYROGLOBULIN_1_2"/>
    <property type="match status" value="1"/>
</dbReference>
<comment type="subcellular location">
    <subcellularLocation>
        <location evidence="1">Membrane</location>
        <topology evidence="1">Single-pass type I membrane protein</topology>
    </subcellularLocation>
</comment>
<evidence type="ECO:0000256" key="9">
    <source>
        <dbReference type="PROSITE-ProRule" id="PRU00500"/>
    </source>
</evidence>
<dbReference type="SUPFAM" id="SSF57610">
    <property type="entry name" value="Thyroglobulin type-1 domain"/>
    <property type="match status" value="1"/>
</dbReference>
<dbReference type="SMART" id="SM00211">
    <property type="entry name" value="TY"/>
    <property type="match status" value="1"/>
</dbReference>
<dbReference type="InterPro" id="IPR043406">
    <property type="entry name" value="EPCAM/Trop-2"/>
</dbReference>
<keyword evidence="6 10" id="KW-0472">Membrane</keyword>
<dbReference type="GO" id="GO:2000738">
    <property type="term" value="P:positive regulation of stem cell differentiation"/>
    <property type="evidence" value="ECO:0007669"/>
    <property type="project" value="TreeGrafter"/>
</dbReference>
<dbReference type="InterPro" id="IPR049420">
    <property type="entry name" value="EPCAM-Trop-2_C"/>
</dbReference>
<dbReference type="InterPro" id="IPR036857">
    <property type="entry name" value="Thyroglobulin_1_sf"/>
</dbReference>
<evidence type="ECO:0000256" key="4">
    <source>
        <dbReference type="ARBA" id="ARBA00022729"/>
    </source>
</evidence>
<dbReference type="Proteomes" id="UP000314987">
    <property type="component" value="Unassembled WGS sequence"/>
</dbReference>
<reference evidence="13" key="2">
    <citation type="submission" date="2025-08" db="UniProtKB">
        <authorList>
            <consortium name="Ensembl"/>
        </authorList>
    </citation>
    <scope>IDENTIFICATION</scope>
</reference>
<name>A0A4X2KLJ0_VOMUR</name>
<dbReference type="Pfam" id="PF00086">
    <property type="entry name" value="Thyroglobulin_1"/>
    <property type="match status" value="1"/>
</dbReference>
<evidence type="ECO:0000256" key="1">
    <source>
        <dbReference type="ARBA" id="ARBA00004479"/>
    </source>
</evidence>
<protein>
    <submittedName>
        <fullName evidence="13">Tumor associated calcium signal transducer 2</fullName>
    </submittedName>
</protein>
<feature type="chain" id="PRO_5021280420" evidence="11">
    <location>
        <begin position="28"/>
        <end position="317"/>
    </location>
</feature>
<dbReference type="PROSITE" id="PS00484">
    <property type="entry name" value="THYROGLOBULIN_1_1"/>
    <property type="match status" value="1"/>
</dbReference>
<comment type="caution">
    <text evidence="9">Lacks conserved residue(s) required for the propagation of feature annotation.</text>
</comment>
<keyword evidence="5 10" id="KW-1133">Transmembrane helix</keyword>
<dbReference type="PANTHER" id="PTHR14168">
    <property type="entry name" value="TUMOR-ASSOCIATED CALCIUM SIGNAL TRANSDUCER"/>
    <property type="match status" value="1"/>
</dbReference>
<evidence type="ECO:0000256" key="6">
    <source>
        <dbReference type="ARBA" id="ARBA00023136"/>
    </source>
</evidence>
<gene>
    <name evidence="13" type="primary">TACSTD2</name>
</gene>
<reference evidence="13" key="3">
    <citation type="submission" date="2025-09" db="UniProtKB">
        <authorList>
            <consortium name="Ensembl"/>
        </authorList>
    </citation>
    <scope>IDENTIFICATION</scope>
</reference>
<evidence type="ECO:0000256" key="3">
    <source>
        <dbReference type="ARBA" id="ARBA00022692"/>
    </source>
</evidence>
<dbReference type="CDD" id="cd00191">
    <property type="entry name" value="TY"/>
    <property type="match status" value="1"/>
</dbReference>
<keyword evidence="8" id="KW-0325">Glycoprotein</keyword>
<dbReference type="Pfam" id="PF21283">
    <property type="entry name" value="EPCAM-Trop-2_C"/>
    <property type="match status" value="1"/>
</dbReference>